<evidence type="ECO:0000313" key="2">
    <source>
        <dbReference type="EMBL" id="KAK0451893.1"/>
    </source>
</evidence>
<gene>
    <name evidence="2" type="ORF">EV421DRAFT_1070368</name>
</gene>
<evidence type="ECO:0000313" key="3">
    <source>
        <dbReference type="Proteomes" id="UP001175226"/>
    </source>
</evidence>
<protein>
    <recommendedName>
        <fullName evidence="4">Protein kinase domain-containing protein</fullName>
    </recommendedName>
</protein>
<evidence type="ECO:0000256" key="1">
    <source>
        <dbReference type="SAM" id="MobiDB-lite"/>
    </source>
</evidence>
<feature type="region of interest" description="Disordered" evidence="1">
    <location>
        <begin position="115"/>
        <end position="138"/>
    </location>
</feature>
<proteinExistence type="predicted"/>
<dbReference type="InterPro" id="IPR011009">
    <property type="entry name" value="Kinase-like_dom_sf"/>
</dbReference>
<name>A0AA39MZH4_9AGAR</name>
<dbReference type="AlphaFoldDB" id="A0AA39MZH4"/>
<dbReference type="Gene3D" id="1.10.510.10">
    <property type="entry name" value="Transferase(Phosphotransferase) domain 1"/>
    <property type="match status" value="1"/>
</dbReference>
<evidence type="ECO:0008006" key="4">
    <source>
        <dbReference type="Google" id="ProtNLM"/>
    </source>
</evidence>
<organism evidence="2 3">
    <name type="scientific">Armillaria borealis</name>
    <dbReference type="NCBI Taxonomy" id="47425"/>
    <lineage>
        <taxon>Eukaryota</taxon>
        <taxon>Fungi</taxon>
        <taxon>Dikarya</taxon>
        <taxon>Basidiomycota</taxon>
        <taxon>Agaricomycotina</taxon>
        <taxon>Agaricomycetes</taxon>
        <taxon>Agaricomycetidae</taxon>
        <taxon>Agaricales</taxon>
        <taxon>Marasmiineae</taxon>
        <taxon>Physalacriaceae</taxon>
        <taxon>Armillaria</taxon>
    </lineage>
</organism>
<dbReference type="SUPFAM" id="SSF56112">
    <property type="entry name" value="Protein kinase-like (PK-like)"/>
    <property type="match status" value="1"/>
</dbReference>
<comment type="caution">
    <text evidence="2">The sequence shown here is derived from an EMBL/GenBank/DDBJ whole genome shotgun (WGS) entry which is preliminary data.</text>
</comment>
<sequence length="377" mass="41690">MWLHLASSSLPSRFGYFFSGISAVIVEKVLFQSDHNALLVSPYYHLFRDDNPPTSAEYEFISADRCCVKGIPLLAILTFLHLHNESVRRGICQAVRNVIDVQQMRKALRVLPRPMTAVPEGKKDRSSASNRGADGVSVGTTRASTISFRIEYPGMTRLPRLLVPQMPHSAPPVDTTVLSLSSTSSCSTTDSENHLPLSSPLPSPTVDIEVSELLSYGPVAQVWRGCLSSGQGTVPVIAKIFSKRNFDDMKNEVLVYQLISSHHLDDLAPLYYGVFTMPDQSWGAIVLSDAGKAFRGSTWEEAGFSAQELQLLWKHVKTLHSLGIHHHDLEPRNVAKGRNGNLRLLDYERSSLGGSSCSCEELSTLEEILDSLADWRQ</sequence>
<accession>A0AA39MZH4</accession>
<keyword evidence="3" id="KW-1185">Reference proteome</keyword>
<dbReference type="EMBL" id="JAUEPT010000005">
    <property type="protein sequence ID" value="KAK0451893.1"/>
    <property type="molecule type" value="Genomic_DNA"/>
</dbReference>
<reference evidence="2" key="1">
    <citation type="submission" date="2023-06" db="EMBL/GenBank/DDBJ databases">
        <authorList>
            <consortium name="Lawrence Berkeley National Laboratory"/>
            <person name="Ahrendt S."/>
            <person name="Sahu N."/>
            <person name="Indic B."/>
            <person name="Wong-Bajracharya J."/>
            <person name="Merenyi Z."/>
            <person name="Ke H.-M."/>
            <person name="Monk M."/>
            <person name="Kocsube S."/>
            <person name="Drula E."/>
            <person name="Lipzen A."/>
            <person name="Balint B."/>
            <person name="Henrissat B."/>
            <person name="Andreopoulos B."/>
            <person name="Martin F.M."/>
            <person name="Harder C.B."/>
            <person name="Rigling D."/>
            <person name="Ford K.L."/>
            <person name="Foster G.D."/>
            <person name="Pangilinan J."/>
            <person name="Papanicolaou A."/>
            <person name="Barry K."/>
            <person name="LaButti K."/>
            <person name="Viragh M."/>
            <person name="Koriabine M."/>
            <person name="Yan M."/>
            <person name="Riley R."/>
            <person name="Champramary S."/>
            <person name="Plett K.L."/>
            <person name="Tsai I.J."/>
            <person name="Slot J."/>
            <person name="Sipos G."/>
            <person name="Plett J."/>
            <person name="Nagy L.G."/>
            <person name="Grigoriev I.V."/>
        </authorList>
    </citation>
    <scope>NUCLEOTIDE SEQUENCE</scope>
    <source>
        <strain evidence="2">FPL87.14</strain>
    </source>
</reference>
<feature type="region of interest" description="Disordered" evidence="1">
    <location>
        <begin position="173"/>
        <end position="200"/>
    </location>
</feature>
<dbReference type="Proteomes" id="UP001175226">
    <property type="component" value="Unassembled WGS sequence"/>
</dbReference>